<dbReference type="EMBL" id="JACGWN010000003">
    <property type="protein sequence ID" value="KAL0456105.1"/>
    <property type="molecule type" value="Genomic_DNA"/>
</dbReference>
<dbReference type="AlphaFoldDB" id="A0AAW2XWG0"/>
<dbReference type="PANTHER" id="PTHR33223:SF10">
    <property type="entry name" value="AMINOTRANSFERASE-LIKE PLANT MOBILE DOMAIN-CONTAINING PROTEIN"/>
    <property type="match status" value="1"/>
</dbReference>
<sequence length="125" mass="14548">MVELRQQIARETLPAEQGIPFSEQIMNEELPVHFRVPAHLPAYDGSTDRTEHIRKFENAALLHRYTDSIKYRIFLTTLTNSVQQWFDQLPVGSVRSFAEFSSLFQHQFASSKKYRKSTISLFGIK</sequence>
<evidence type="ECO:0000313" key="1">
    <source>
        <dbReference type="EMBL" id="KAL0456105.1"/>
    </source>
</evidence>
<protein>
    <recommendedName>
        <fullName evidence="2">Retrotransposon gag domain-containing protein</fullName>
    </recommendedName>
</protein>
<comment type="caution">
    <text evidence="1">The sequence shown here is derived from an EMBL/GenBank/DDBJ whole genome shotgun (WGS) entry which is preliminary data.</text>
</comment>
<reference evidence="1" key="2">
    <citation type="journal article" date="2024" name="Plant">
        <title>Genomic evolution and insights into agronomic trait innovations of Sesamum species.</title>
        <authorList>
            <person name="Miao H."/>
            <person name="Wang L."/>
            <person name="Qu L."/>
            <person name="Liu H."/>
            <person name="Sun Y."/>
            <person name="Le M."/>
            <person name="Wang Q."/>
            <person name="Wei S."/>
            <person name="Zheng Y."/>
            <person name="Lin W."/>
            <person name="Duan Y."/>
            <person name="Cao H."/>
            <person name="Xiong S."/>
            <person name="Wang X."/>
            <person name="Wei L."/>
            <person name="Li C."/>
            <person name="Ma Q."/>
            <person name="Ju M."/>
            <person name="Zhao R."/>
            <person name="Li G."/>
            <person name="Mu C."/>
            <person name="Tian Q."/>
            <person name="Mei H."/>
            <person name="Zhang T."/>
            <person name="Gao T."/>
            <person name="Zhang H."/>
        </authorList>
    </citation>
    <scope>NUCLEOTIDE SEQUENCE</scope>
    <source>
        <strain evidence="1">KEN1</strain>
    </source>
</reference>
<name>A0AAW2XWG0_9LAMI</name>
<reference evidence="1" key="1">
    <citation type="submission" date="2020-06" db="EMBL/GenBank/DDBJ databases">
        <authorList>
            <person name="Li T."/>
            <person name="Hu X."/>
            <person name="Zhang T."/>
            <person name="Song X."/>
            <person name="Zhang H."/>
            <person name="Dai N."/>
            <person name="Sheng W."/>
            <person name="Hou X."/>
            <person name="Wei L."/>
        </authorList>
    </citation>
    <scope>NUCLEOTIDE SEQUENCE</scope>
    <source>
        <strain evidence="1">KEN1</strain>
        <tissue evidence="1">Leaf</tissue>
    </source>
</reference>
<dbReference type="PANTHER" id="PTHR33223">
    <property type="entry name" value="CCHC-TYPE DOMAIN-CONTAINING PROTEIN"/>
    <property type="match status" value="1"/>
</dbReference>
<organism evidence="1">
    <name type="scientific">Sesamum latifolium</name>
    <dbReference type="NCBI Taxonomy" id="2727402"/>
    <lineage>
        <taxon>Eukaryota</taxon>
        <taxon>Viridiplantae</taxon>
        <taxon>Streptophyta</taxon>
        <taxon>Embryophyta</taxon>
        <taxon>Tracheophyta</taxon>
        <taxon>Spermatophyta</taxon>
        <taxon>Magnoliopsida</taxon>
        <taxon>eudicotyledons</taxon>
        <taxon>Gunneridae</taxon>
        <taxon>Pentapetalae</taxon>
        <taxon>asterids</taxon>
        <taxon>lamiids</taxon>
        <taxon>Lamiales</taxon>
        <taxon>Pedaliaceae</taxon>
        <taxon>Sesamum</taxon>
    </lineage>
</organism>
<evidence type="ECO:0008006" key="2">
    <source>
        <dbReference type="Google" id="ProtNLM"/>
    </source>
</evidence>
<accession>A0AAW2XWG0</accession>
<proteinExistence type="predicted"/>
<gene>
    <name evidence="1" type="ORF">Slati_0949700</name>
</gene>